<dbReference type="InterPro" id="IPR025476">
    <property type="entry name" value="Helitron_helicase-like"/>
</dbReference>
<dbReference type="PaxDb" id="4097-A0A1S4AIH5"/>
<dbReference type="RefSeq" id="XP_016476496.1">
    <property type="nucleotide sequence ID" value="XM_016621010.1"/>
</dbReference>
<evidence type="ECO:0000313" key="9">
    <source>
        <dbReference type="RefSeq" id="XP_016476499.1"/>
    </source>
</evidence>
<organism evidence="5">
    <name type="scientific">Nicotiana tabacum</name>
    <name type="common">Common tobacco</name>
    <dbReference type="NCBI Taxonomy" id="4097"/>
    <lineage>
        <taxon>Eukaryota</taxon>
        <taxon>Viridiplantae</taxon>
        <taxon>Streptophyta</taxon>
        <taxon>Embryophyta</taxon>
        <taxon>Tracheophyta</taxon>
        <taxon>Spermatophyta</taxon>
        <taxon>Magnoliopsida</taxon>
        <taxon>eudicotyledons</taxon>
        <taxon>Gunneridae</taxon>
        <taxon>Pentapetalae</taxon>
        <taxon>asterids</taxon>
        <taxon>lamiids</taxon>
        <taxon>Solanales</taxon>
        <taxon>Solanaceae</taxon>
        <taxon>Nicotianoideae</taxon>
        <taxon>Nicotianeae</taxon>
        <taxon>Nicotiana</taxon>
    </lineage>
</organism>
<dbReference type="Pfam" id="PF14214">
    <property type="entry name" value="Helitron_like_N"/>
    <property type="match status" value="1"/>
</dbReference>
<dbReference type="KEGG" id="nta:107798065"/>
<evidence type="ECO:0000313" key="2">
    <source>
        <dbReference type="RefSeq" id="XP_016476492.1"/>
    </source>
</evidence>
<accession>A0A1S4AIH5</accession>
<dbReference type="RefSeq" id="XP_016476494.1">
    <property type="nucleotide sequence ID" value="XM_016621008.1"/>
</dbReference>
<evidence type="ECO:0000313" key="7">
    <source>
        <dbReference type="RefSeq" id="XP_016476497.1"/>
    </source>
</evidence>
<dbReference type="RefSeq" id="XP_016476499.1">
    <property type="nucleotide sequence ID" value="XM_016621013.1"/>
</dbReference>
<dbReference type="PANTHER" id="PTHR10492:SF100">
    <property type="entry name" value="ATP-DEPENDENT DNA HELICASE"/>
    <property type="match status" value="1"/>
</dbReference>
<evidence type="ECO:0000313" key="5">
    <source>
        <dbReference type="RefSeq" id="XP_016476495.1"/>
    </source>
</evidence>
<dbReference type="OMA" id="IHTERIF"/>
<dbReference type="PANTHER" id="PTHR10492">
    <property type="match status" value="1"/>
</dbReference>
<dbReference type="RefSeq" id="XP_016476492.1">
    <property type="nucleotide sequence ID" value="XM_016621006.1"/>
</dbReference>
<sequence length="611" mass="72253">MVEEGIHISTLHIRIYTHNNKSQLVNYYYGCYDPLQYPLLFPYGQGGWHCGIKKIVQPKNATRCRIYCEQENLPSVANMCSIDNFLDMEARVLEQQRKKKRNNVSCREYYCYKIQIHTERIFQQYLVDVFIKLETQQLDFFSFNPDLFRIEVLQGILDVLRHGERDASRIGKQTFLPVTFTGGPRDMRWRYMDAIALVQRFGTPDLFLTMTCNPLWPEIKEHLLSTDEAQNRPDLISRVFRAKLEELKNDILKRNIFGKVAAFMYTVEFQKRGLPHAHFLIILANEYKLLTPKSYDRIVCAELPDPDKEPYLYSLVVHHMMHGPCGSLNPTISCMKNGCCKFNYPKDFADRTSKGKNSYPIYRRRHTGEAIKIREQFLDNSWVVPYNPFLLGKFSCHMNIEICSDIKVVKYLYKYICKGHDKISFSVYDNDKDTEIDEIKEYQSARWVSPPEAIWRLFGFPISEMTPSAYHLQLHLDGQQYISFKSTESINAILKNPLIRKIMLTEFLVMNQTDDYDIKLKLLYKDFPEYFVWSVTDKTWTRRKQRSVIERVVTCHPTEGERYYLRLLLLNVRGPTSYEDLRTVNGRYYITFREAVEKEDYYILTIVWLTV</sequence>
<evidence type="ECO:0000313" key="4">
    <source>
        <dbReference type="RefSeq" id="XP_016476494.1"/>
    </source>
</evidence>
<evidence type="ECO:0000313" key="3">
    <source>
        <dbReference type="RefSeq" id="XP_016476493.1"/>
    </source>
</evidence>
<dbReference type="RefSeq" id="XP_016476495.1">
    <property type="nucleotide sequence ID" value="XM_016621009.1"/>
</dbReference>
<evidence type="ECO:0000313" key="8">
    <source>
        <dbReference type="RefSeq" id="XP_016476498.1"/>
    </source>
</evidence>
<gene>
    <name evidence="2 3 4 5 6 7 8 9" type="primary">LOC107798065</name>
</gene>
<reference evidence="2 3" key="1">
    <citation type="submission" date="2025-04" db="UniProtKB">
        <authorList>
            <consortium name="RefSeq"/>
        </authorList>
    </citation>
    <scope>IDENTIFICATION</scope>
</reference>
<dbReference type="AlphaFoldDB" id="A0A1S4AIH5"/>
<proteinExistence type="predicted"/>
<dbReference type="RefSeq" id="XP_016476497.1">
    <property type="nucleotide sequence ID" value="XM_016621011.1"/>
</dbReference>
<feature type="domain" description="Helitron helicase-like" evidence="1">
    <location>
        <begin position="115"/>
        <end position="281"/>
    </location>
</feature>
<dbReference type="OrthoDB" id="1930928at2759"/>
<name>A0A1S4AIH5_TOBAC</name>
<dbReference type="RefSeq" id="XP_016476493.1">
    <property type="nucleotide sequence ID" value="XM_016621007.1"/>
</dbReference>
<dbReference type="RefSeq" id="XP_016476498.1">
    <property type="nucleotide sequence ID" value="XM_016621012.1"/>
</dbReference>
<protein>
    <submittedName>
        <fullName evidence="2 3">Uncharacterized protein isoform X1</fullName>
    </submittedName>
</protein>
<evidence type="ECO:0000259" key="1">
    <source>
        <dbReference type="Pfam" id="PF14214"/>
    </source>
</evidence>
<evidence type="ECO:0000313" key="6">
    <source>
        <dbReference type="RefSeq" id="XP_016476496.1"/>
    </source>
</evidence>
<dbReference type="STRING" id="4097.A0A1S4AIH5"/>